<organism evidence="14 15">
    <name type="scientific">Henriciella algicola</name>
    <dbReference type="NCBI Taxonomy" id="1608422"/>
    <lineage>
        <taxon>Bacteria</taxon>
        <taxon>Pseudomonadati</taxon>
        <taxon>Pseudomonadota</taxon>
        <taxon>Alphaproteobacteria</taxon>
        <taxon>Hyphomonadales</taxon>
        <taxon>Hyphomonadaceae</taxon>
        <taxon>Henriciella</taxon>
    </lineage>
</organism>
<feature type="binding site" evidence="12">
    <location>
        <position position="32"/>
    </location>
    <ligand>
        <name>[4Fe-4S] cluster</name>
        <dbReference type="ChEBI" id="CHEBI:49883"/>
        <label>1</label>
        <note>4Fe-4S-S-AdoMet</note>
    </ligand>
</feature>
<dbReference type="PANTHER" id="PTHR22960:SF0">
    <property type="entry name" value="MOLYBDENUM COFACTOR BIOSYNTHESIS PROTEIN 1"/>
    <property type="match status" value="1"/>
</dbReference>
<dbReference type="SMART" id="SM00729">
    <property type="entry name" value="Elp3"/>
    <property type="match status" value="1"/>
</dbReference>
<dbReference type="Pfam" id="PF04055">
    <property type="entry name" value="Radical_SAM"/>
    <property type="match status" value="1"/>
</dbReference>
<evidence type="ECO:0000256" key="8">
    <source>
        <dbReference type="ARBA" id="ARBA00023134"/>
    </source>
</evidence>
<reference evidence="14 15" key="1">
    <citation type="submission" date="2018-08" db="EMBL/GenBank/DDBJ databases">
        <title>Henriciella mobilis sp. nov., isolated from seawater.</title>
        <authorList>
            <person name="Cheng H."/>
            <person name="Wu Y.-H."/>
            <person name="Xu X.-W."/>
            <person name="Guo L.-L."/>
        </authorList>
    </citation>
    <scope>NUCLEOTIDE SEQUENCE [LARGE SCALE GENOMIC DNA]</scope>
    <source>
        <strain evidence="14 15">CCUG67844</strain>
    </source>
</reference>
<feature type="binding site" evidence="12">
    <location>
        <position position="25"/>
    </location>
    <ligand>
        <name>GTP</name>
        <dbReference type="ChEBI" id="CHEBI:37565"/>
    </ligand>
</feature>
<dbReference type="OrthoDB" id="9763993at2"/>
<dbReference type="Pfam" id="PF06463">
    <property type="entry name" value="Mob_synth_C"/>
    <property type="match status" value="1"/>
</dbReference>
<comment type="similarity">
    <text evidence="12">Belongs to the radical SAM superfamily. MoaA family.</text>
</comment>
<dbReference type="NCBIfam" id="TIGR02666">
    <property type="entry name" value="moaA"/>
    <property type="match status" value="1"/>
</dbReference>
<dbReference type="PROSITE" id="PS51918">
    <property type="entry name" value="RADICAL_SAM"/>
    <property type="match status" value="1"/>
</dbReference>
<dbReference type="GO" id="GO:0061798">
    <property type="term" value="F:GTP 3',8'-cyclase activity"/>
    <property type="evidence" value="ECO:0007669"/>
    <property type="project" value="UniProtKB-UniRule"/>
</dbReference>
<dbReference type="InterPro" id="IPR007197">
    <property type="entry name" value="rSAM"/>
</dbReference>
<accession>A0A399RM66</accession>
<dbReference type="InterPro" id="IPR000385">
    <property type="entry name" value="MoaA_NifB_PqqE_Fe-S-bd_CS"/>
</dbReference>
<protein>
    <recommendedName>
        <fullName evidence="1 12">GTP 3',8-cyclase</fullName>
        <ecNumber evidence="1 12">4.1.99.22</ecNumber>
    </recommendedName>
    <alternativeName>
        <fullName evidence="12">Molybdenum cofactor biosynthesis protein A</fullName>
    </alternativeName>
</protein>
<dbReference type="InterPro" id="IPR013483">
    <property type="entry name" value="MoaA"/>
</dbReference>
<comment type="caution">
    <text evidence="14">The sequence shown here is derived from an EMBL/GenBank/DDBJ whole genome shotgun (WGS) entry which is preliminary data.</text>
</comment>
<feature type="binding site" evidence="12">
    <location>
        <position position="78"/>
    </location>
    <ligand>
        <name>S-adenosyl-L-methionine</name>
        <dbReference type="ChEBI" id="CHEBI:59789"/>
    </ligand>
</feature>
<gene>
    <name evidence="12 14" type="primary">moaA</name>
    <name evidence="14" type="ORF">D1222_03760</name>
</gene>
<comment type="pathway">
    <text evidence="12">Cofactor biosynthesis; molybdopterin biosynthesis.</text>
</comment>
<keyword evidence="6 12" id="KW-0408">Iron</keyword>
<dbReference type="GO" id="GO:0046872">
    <property type="term" value="F:metal ion binding"/>
    <property type="evidence" value="ECO:0007669"/>
    <property type="project" value="UniProtKB-KW"/>
</dbReference>
<evidence type="ECO:0000256" key="12">
    <source>
        <dbReference type="HAMAP-Rule" id="MF_01225"/>
    </source>
</evidence>
<dbReference type="GO" id="GO:0051539">
    <property type="term" value="F:4 iron, 4 sulfur cluster binding"/>
    <property type="evidence" value="ECO:0007669"/>
    <property type="project" value="UniProtKB-UniRule"/>
</dbReference>
<feature type="binding site" evidence="12">
    <location>
        <position position="36"/>
    </location>
    <ligand>
        <name>[4Fe-4S] cluster</name>
        <dbReference type="ChEBI" id="CHEBI:49883"/>
        <label>1</label>
        <note>4Fe-4S-S-AdoMet</note>
    </ligand>
</feature>
<dbReference type="InterPro" id="IPR058240">
    <property type="entry name" value="rSAM_sf"/>
</dbReference>
<keyword evidence="15" id="KW-1185">Reference proteome</keyword>
<feature type="domain" description="Radical SAM core" evidence="13">
    <location>
        <begin position="16"/>
        <end position="242"/>
    </location>
</feature>
<keyword evidence="5 12" id="KW-0547">Nucleotide-binding</keyword>
<feature type="binding site" evidence="12">
    <location>
        <begin position="271"/>
        <end position="273"/>
    </location>
    <ligand>
        <name>GTP</name>
        <dbReference type="ChEBI" id="CHEBI:37565"/>
    </ligand>
</feature>
<evidence type="ECO:0000256" key="6">
    <source>
        <dbReference type="ARBA" id="ARBA00023004"/>
    </source>
</evidence>
<evidence type="ECO:0000259" key="13">
    <source>
        <dbReference type="PROSITE" id="PS51918"/>
    </source>
</evidence>
<dbReference type="SFLD" id="SFLDG01386">
    <property type="entry name" value="main_SPASM_domain-containing"/>
    <property type="match status" value="1"/>
</dbReference>
<feature type="binding site" evidence="12">
    <location>
        <position position="266"/>
    </location>
    <ligand>
        <name>[4Fe-4S] cluster</name>
        <dbReference type="ChEBI" id="CHEBI:49883"/>
        <label>2</label>
        <note>4Fe-4S-substrate</note>
    </ligand>
</feature>
<dbReference type="EC" id="4.1.99.22" evidence="1 12"/>
<evidence type="ECO:0000256" key="4">
    <source>
        <dbReference type="ARBA" id="ARBA00022723"/>
    </source>
</evidence>
<dbReference type="SFLD" id="SFLDG01383">
    <property type="entry name" value="cyclic_pyranopterin_phosphate"/>
    <property type="match status" value="1"/>
</dbReference>
<dbReference type="SFLD" id="SFLDS00029">
    <property type="entry name" value="Radical_SAM"/>
    <property type="match status" value="1"/>
</dbReference>
<keyword evidence="7 12" id="KW-0411">Iron-sulfur</keyword>
<feature type="binding site" evidence="12">
    <location>
        <position position="201"/>
    </location>
    <ligand>
        <name>S-adenosyl-L-methionine</name>
        <dbReference type="ChEBI" id="CHEBI:59789"/>
    </ligand>
</feature>
<name>A0A399RM66_9PROT</name>
<evidence type="ECO:0000256" key="5">
    <source>
        <dbReference type="ARBA" id="ARBA00022741"/>
    </source>
</evidence>
<dbReference type="InterPro" id="IPR006638">
    <property type="entry name" value="Elp3/MiaA/NifB-like_rSAM"/>
</dbReference>
<keyword evidence="3 12" id="KW-0949">S-adenosyl-L-methionine</keyword>
<dbReference type="InterPro" id="IPR010505">
    <property type="entry name" value="MoaA_twitch"/>
</dbReference>
<dbReference type="CDD" id="cd21117">
    <property type="entry name" value="Twitch_MoaA"/>
    <property type="match status" value="1"/>
</dbReference>
<dbReference type="UniPathway" id="UPA00344"/>
<dbReference type="RefSeq" id="WP_119452880.1">
    <property type="nucleotide sequence ID" value="NZ_QWGA01000003.1"/>
</dbReference>
<dbReference type="AlphaFoldDB" id="A0A399RM66"/>
<evidence type="ECO:0000256" key="7">
    <source>
        <dbReference type="ARBA" id="ARBA00023014"/>
    </source>
</evidence>
<dbReference type="Proteomes" id="UP000265845">
    <property type="component" value="Unassembled WGS sequence"/>
</dbReference>
<feature type="binding site" evidence="12">
    <location>
        <position position="131"/>
    </location>
    <ligand>
        <name>S-adenosyl-L-methionine</name>
        <dbReference type="ChEBI" id="CHEBI:59789"/>
    </ligand>
</feature>
<feature type="binding site" evidence="12">
    <location>
        <position position="39"/>
    </location>
    <ligand>
        <name>[4Fe-4S] cluster</name>
        <dbReference type="ChEBI" id="CHEBI:49883"/>
        <label>1</label>
        <note>4Fe-4S-S-AdoMet</note>
    </ligand>
</feature>
<sequence>MPDGHTALKPAPLTDRFGREISYLRLSVTDRCDLRCTYCMAEHMTFLPKKDLLSLEELQTVADAFIRRGVRKIRITGGEPLVRKDIMGLFEGLGDRLGSGLDELTLTTNATQLETHAEALVKAGVKRVNISLDTLDPDMFREITRRGDYEKVMRGIEAGAAAGLKIKINTVALRHQNAGDIPRMVEWAHTRGYDMTLIEVMPLGITGEDRYDQYIPLFDIRDELERRWTLTPEDARDANGGPSRYVRIAETGGRLGFITPLTNNFCAGCNRVRVTCTGRIYMCLGQDDHVDLRAALRESSDPQAALDEALDRALIAKPERHDFEINQRGQGPALDRHMSVTGG</sequence>
<evidence type="ECO:0000313" key="14">
    <source>
        <dbReference type="EMBL" id="RIJ31384.1"/>
    </source>
</evidence>
<dbReference type="GO" id="GO:0061799">
    <property type="term" value="F:cyclic pyranopterin monophosphate synthase activity"/>
    <property type="evidence" value="ECO:0007669"/>
    <property type="project" value="TreeGrafter"/>
</dbReference>
<proteinExistence type="inferred from homology"/>
<dbReference type="GO" id="GO:1904047">
    <property type="term" value="F:S-adenosyl-L-methionine binding"/>
    <property type="evidence" value="ECO:0007669"/>
    <property type="project" value="UniProtKB-UniRule"/>
</dbReference>
<evidence type="ECO:0000256" key="1">
    <source>
        <dbReference type="ARBA" id="ARBA00012167"/>
    </source>
</evidence>
<dbReference type="InterPro" id="IPR050105">
    <property type="entry name" value="MoCo_biosynth_MoaA/MoaC"/>
</dbReference>
<dbReference type="GO" id="GO:0006777">
    <property type="term" value="P:Mo-molybdopterin cofactor biosynthetic process"/>
    <property type="evidence" value="ECO:0007669"/>
    <property type="project" value="UniProtKB-UniRule"/>
</dbReference>
<feature type="binding site" evidence="12">
    <location>
        <position position="269"/>
    </location>
    <ligand>
        <name>[4Fe-4S] cluster</name>
        <dbReference type="ChEBI" id="CHEBI:49883"/>
        <label>2</label>
        <note>4Fe-4S-substrate</note>
    </ligand>
</feature>
<feature type="binding site" evidence="12">
    <location>
        <position position="38"/>
    </location>
    <ligand>
        <name>S-adenosyl-L-methionine</name>
        <dbReference type="ChEBI" id="CHEBI:59789"/>
    </ligand>
</feature>
<evidence type="ECO:0000256" key="11">
    <source>
        <dbReference type="ARBA" id="ARBA00048697"/>
    </source>
</evidence>
<dbReference type="Gene3D" id="3.20.20.70">
    <property type="entry name" value="Aldolase class I"/>
    <property type="match status" value="1"/>
</dbReference>
<evidence type="ECO:0000256" key="2">
    <source>
        <dbReference type="ARBA" id="ARBA00022485"/>
    </source>
</evidence>
<evidence type="ECO:0000256" key="10">
    <source>
        <dbReference type="ARBA" id="ARBA00023239"/>
    </source>
</evidence>
<keyword evidence="4 12" id="KW-0479">Metal-binding</keyword>
<dbReference type="SUPFAM" id="SSF102114">
    <property type="entry name" value="Radical SAM enzymes"/>
    <property type="match status" value="1"/>
</dbReference>
<feature type="binding site" evidence="12">
    <location>
        <position position="74"/>
    </location>
    <ligand>
        <name>GTP</name>
        <dbReference type="ChEBI" id="CHEBI:37565"/>
    </ligand>
</feature>
<dbReference type="InterPro" id="IPR040064">
    <property type="entry name" value="MoaA-like"/>
</dbReference>
<evidence type="ECO:0000256" key="9">
    <source>
        <dbReference type="ARBA" id="ARBA00023150"/>
    </source>
</evidence>
<comment type="function">
    <text evidence="12">Catalyzes the cyclization of GTP to (8S)-3',8-cyclo-7,8-dihydroguanosine 5'-triphosphate.</text>
</comment>
<comment type="cofactor">
    <cofactor evidence="12">
        <name>[4Fe-4S] cluster</name>
        <dbReference type="ChEBI" id="CHEBI:49883"/>
    </cofactor>
    <text evidence="12">Binds 2 [4Fe-4S] clusters. Binds 1 [4Fe-4S] cluster coordinated with 3 cysteines and an exchangeable S-adenosyl-L-methionine and 1 [4Fe-4S] cluster coordinated with 3 cysteines and the GTP-derived substrate.</text>
</comment>
<feature type="binding site" evidence="12">
    <location>
        <position position="283"/>
    </location>
    <ligand>
        <name>[4Fe-4S] cluster</name>
        <dbReference type="ChEBI" id="CHEBI:49883"/>
        <label>2</label>
        <note>4Fe-4S-substrate</note>
    </ligand>
</feature>
<dbReference type="EMBL" id="QWGA01000003">
    <property type="protein sequence ID" value="RIJ31384.1"/>
    <property type="molecule type" value="Genomic_DNA"/>
</dbReference>
<dbReference type="PANTHER" id="PTHR22960">
    <property type="entry name" value="MOLYBDOPTERIN COFACTOR SYNTHESIS PROTEIN A"/>
    <property type="match status" value="1"/>
</dbReference>
<comment type="catalytic activity">
    <reaction evidence="11 12">
        <text>GTP + AH2 + S-adenosyl-L-methionine = (8S)-3',8-cyclo-7,8-dihydroguanosine 5'-triphosphate + 5'-deoxyadenosine + L-methionine + A + H(+)</text>
        <dbReference type="Rhea" id="RHEA:49576"/>
        <dbReference type="ChEBI" id="CHEBI:13193"/>
        <dbReference type="ChEBI" id="CHEBI:15378"/>
        <dbReference type="ChEBI" id="CHEBI:17319"/>
        <dbReference type="ChEBI" id="CHEBI:17499"/>
        <dbReference type="ChEBI" id="CHEBI:37565"/>
        <dbReference type="ChEBI" id="CHEBI:57844"/>
        <dbReference type="ChEBI" id="CHEBI:59789"/>
        <dbReference type="ChEBI" id="CHEBI:131766"/>
        <dbReference type="EC" id="4.1.99.22"/>
    </reaction>
</comment>
<comment type="subunit">
    <text evidence="12">Monomer and homodimer.</text>
</comment>
<feature type="binding site" evidence="12">
    <location>
        <position position="167"/>
    </location>
    <ligand>
        <name>GTP</name>
        <dbReference type="ChEBI" id="CHEBI:37565"/>
    </ligand>
</feature>
<dbReference type="GO" id="GO:0005525">
    <property type="term" value="F:GTP binding"/>
    <property type="evidence" value="ECO:0007669"/>
    <property type="project" value="UniProtKB-UniRule"/>
</dbReference>
<keyword evidence="10 12" id="KW-0456">Lyase</keyword>
<keyword evidence="9 12" id="KW-0501">Molybdenum cofactor biosynthesis</keyword>
<dbReference type="InterPro" id="IPR013785">
    <property type="entry name" value="Aldolase_TIM"/>
</dbReference>
<evidence type="ECO:0000313" key="15">
    <source>
        <dbReference type="Proteomes" id="UP000265845"/>
    </source>
</evidence>
<feature type="binding site" evidence="12">
    <location>
        <position position="107"/>
    </location>
    <ligand>
        <name>GTP</name>
        <dbReference type="ChEBI" id="CHEBI:37565"/>
    </ligand>
</feature>
<dbReference type="HAMAP" id="MF_01225_B">
    <property type="entry name" value="MoaA_B"/>
    <property type="match status" value="1"/>
</dbReference>
<evidence type="ECO:0000256" key="3">
    <source>
        <dbReference type="ARBA" id="ARBA00022691"/>
    </source>
</evidence>
<keyword evidence="8 12" id="KW-0342">GTP-binding</keyword>
<dbReference type="CDD" id="cd01335">
    <property type="entry name" value="Radical_SAM"/>
    <property type="match status" value="1"/>
</dbReference>
<dbReference type="SFLD" id="SFLDG01067">
    <property type="entry name" value="SPASM/twitch_domain_containing"/>
    <property type="match status" value="1"/>
</dbReference>
<keyword evidence="2 12" id="KW-0004">4Fe-4S</keyword>
<dbReference type="PROSITE" id="PS01305">
    <property type="entry name" value="MOAA_NIFB_PQQE"/>
    <property type="match status" value="1"/>
</dbReference>